<dbReference type="EMBL" id="QJNU01000031">
    <property type="protein sequence ID" value="RYP09725.1"/>
    <property type="molecule type" value="Genomic_DNA"/>
</dbReference>
<gene>
    <name evidence="1" type="ORF">DL764_001151</name>
</gene>
<organism evidence="1 2">
    <name type="scientific">Monosporascus ibericus</name>
    <dbReference type="NCBI Taxonomy" id="155417"/>
    <lineage>
        <taxon>Eukaryota</taxon>
        <taxon>Fungi</taxon>
        <taxon>Dikarya</taxon>
        <taxon>Ascomycota</taxon>
        <taxon>Pezizomycotina</taxon>
        <taxon>Sordariomycetes</taxon>
        <taxon>Xylariomycetidae</taxon>
        <taxon>Xylariales</taxon>
        <taxon>Xylariales incertae sedis</taxon>
        <taxon>Monosporascus</taxon>
    </lineage>
</organism>
<dbReference type="OrthoDB" id="3515175at2759"/>
<sequence length="371" mass="41530">MVFTCSRLLQIFSSKANYKALKQELDLAAEYPIIVNRDDNFDVLSCKPRSALRSLVREPHYGLDWFEDAENLAKDLDDDSQLIDTATLVNLYPKAGWPADVWRAVVAATKKVTVPIHVSPLTEMTVKKFVKVVQEDGGCDEGLLQVFLWNGNLERTLRNYLSRYEKDMATPGPAGQLLKVAFAEMEHVNLTPWTALPIDAIKTILHSECVSPYVRTVSISSRICPSDAEALAEALPPDGIEELYMLRNLNPGEWTMLLIRDTPDSQGLDPVPRYKIGFIQTKNPIEAKPESADTLVPEDLTVVSRERFLCATAPEIDMGSLRSLEESLTELAKKFVDKGRLAWICQEPLISTTTEEEAYSLLKTALNIRSS</sequence>
<accession>A0A4Q4TQU3</accession>
<dbReference type="AlphaFoldDB" id="A0A4Q4TQU3"/>
<keyword evidence="2" id="KW-1185">Reference proteome</keyword>
<evidence type="ECO:0000313" key="1">
    <source>
        <dbReference type="EMBL" id="RYP09725.1"/>
    </source>
</evidence>
<dbReference type="Proteomes" id="UP000293360">
    <property type="component" value="Unassembled WGS sequence"/>
</dbReference>
<evidence type="ECO:0000313" key="2">
    <source>
        <dbReference type="Proteomes" id="UP000293360"/>
    </source>
</evidence>
<dbReference type="STRING" id="155417.A0A4Q4TQU3"/>
<reference evidence="1 2" key="1">
    <citation type="submission" date="2018-06" db="EMBL/GenBank/DDBJ databases">
        <title>Complete Genomes of Monosporascus.</title>
        <authorList>
            <person name="Robinson A.J."/>
            <person name="Natvig D.O."/>
        </authorList>
    </citation>
    <scope>NUCLEOTIDE SEQUENCE [LARGE SCALE GENOMIC DNA]</scope>
    <source>
        <strain evidence="1 2">CBS 110550</strain>
    </source>
</reference>
<name>A0A4Q4TQU3_9PEZI</name>
<comment type="caution">
    <text evidence="1">The sequence shown here is derived from an EMBL/GenBank/DDBJ whole genome shotgun (WGS) entry which is preliminary data.</text>
</comment>
<proteinExistence type="predicted"/>
<protein>
    <submittedName>
        <fullName evidence="1">Uncharacterized protein</fullName>
    </submittedName>
</protein>